<dbReference type="EMBL" id="MHMW01000018">
    <property type="protein sequence ID" value="OGZ34161.1"/>
    <property type="molecule type" value="Genomic_DNA"/>
</dbReference>
<dbReference type="InterPro" id="IPR002156">
    <property type="entry name" value="RNaseH_domain"/>
</dbReference>
<dbReference type="Gene3D" id="3.30.420.10">
    <property type="entry name" value="Ribonuclease H-like superfamily/Ribonuclease H"/>
    <property type="match status" value="1"/>
</dbReference>
<dbReference type="AlphaFoldDB" id="A0A1G2F9D6"/>
<gene>
    <name evidence="2" type="ORF">A2Y98_02405</name>
</gene>
<dbReference type="GO" id="GO:0003676">
    <property type="term" value="F:nucleic acid binding"/>
    <property type="evidence" value="ECO:0007669"/>
    <property type="project" value="InterPro"/>
</dbReference>
<dbReference type="Proteomes" id="UP000179099">
    <property type="component" value="Unassembled WGS sequence"/>
</dbReference>
<accession>A0A1G2F9D6</accession>
<feature type="domain" description="RNase H type-1" evidence="1">
    <location>
        <begin position="1"/>
        <end position="149"/>
    </location>
</feature>
<dbReference type="Pfam" id="PF13456">
    <property type="entry name" value="RVT_3"/>
    <property type="match status" value="1"/>
</dbReference>
<dbReference type="SUPFAM" id="SSF53098">
    <property type="entry name" value="Ribonuclease H-like"/>
    <property type="match status" value="1"/>
</dbReference>
<evidence type="ECO:0000259" key="1">
    <source>
        <dbReference type="PROSITE" id="PS50879"/>
    </source>
</evidence>
<name>A0A1G2F9D6_9BACT</name>
<proteinExistence type="predicted"/>
<evidence type="ECO:0000313" key="3">
    <source>
        <dbReference type="Proteomes" id="UP000179099"/>
    </source>
</evidence>
<protein>
    <recommendedName>
        <fullName evidence="1">RNase H type-1 domain-containing protein</fullName>
    </recommendedName>
</protein>
<dbReference type="PROSITE" id="PS50879">
    <property type="entry name" value="RNASE_H_1"/>
    <property type="match status" value="1"/>
</dbReference>
<dbReference type="InterPro" id="IPR036397">
    <property type="entry name" value="RNaseH_sf"/>
</dbReference>
<dbReference type="PANTHER" id="PTHR46387:SF2">
    <property type="entry name" value="RIBONUCLEASE HI"/>
    <property type="match status" value="1"/>
</dbReference>
<dbReference type="STRING" id="1801992.A2Y98_02405"/>
<reference evidence="2 3" key="1">
    <citation type="journal article" date="2016" name="Nat. Commun.">
        <title>Thousands of microbial genomes shed light on interconnected biogeochemical processes in an aquifer system.</title>
        <authorList>
            <person name="Anantharaman K."/>
            <person name="Brown C.T."/>
            <person name="Hug L.A."/>
            <person name="Sharon I."/>
            <person name="Castelle C.J."/>
            <person name="Probst A.J."/>
            <person name="Thomas B.C."/>
            <person name="Singh A."/>
            <person name="Wilkins M.J."/>
            <person name="Karaoz U."/>
            <person name="Brodie E.L."/>
            <person name="Williams K.H."/>
            <person name="Hubbard S.S."/>
            <person name="Banfield J.F."/>
        </authorList>
    </citation>
    <scope>NUCLEOTIDE SEQUENCE [LARGE SCALE GENOMIC DNA]</scope>
</reference>
<dbReference type="InterPro" id="IPR012337">
    <property type="entry name" value="RNaseH-like_sf"/>
</dbReference>
<dbReference type="CDD" id="cd09279">
    <property type="entry name" value="RNase_HI_like"/>
    <property type="match status" value="1"/>
</dbReference>
<dbReference type="PANTHER" id="PTHR46387">
    <property type="entry name" value="POLYNUCLEOTIDYL TRANSFERASE, RIBONUCLEASE H-LIKE SUPERFAMILY PROTEIN"/>
    <property type="match status" value="1"/>
</dbReference>
<dbReference type="GO" id="GO:0004523">
    <property type="term" value="F:RNA-DNA hybrid ribonuclease activity"/>
    <property type="evidence" value="ECO:0007669"/>
    <property type="project" value="InterPro"/>
</dbReference>
<comment type="caution">
    <text evidence="2">The sequence shown here is derived from an EMBL/GenBank/DDBJ whole genome shotgun (WGS) entry which is preliminary data.</text>
</comment>
<sequence>MKHIIYTDGGSRGNPGPSAIGVVIINEKGPPSSATEGFGEASEPIKKYSEAIGEATNNEAEYQAVIFALKKFKALFGKEEAKKSNIEIRLDSELVANQLNHEYKIEEPNIQKLFLKVWNLMLDFGTIKFKAISREENKEADRLVNEALDKKQEKMF</sequence>
<evidence type="ECO:0000313" key="2">
    <source>
        <dbReference type="EMBL" id="OGZ34161.1"/>
    </source>
</evidence>
<organism evidence="2 3">
    <name type="scientific">Candidatus Portnoybacteria bacterium RBG_19FT_COMBO_36_7</name>
    <dbReference type="NCBI Taxonomy" id="1801992"/>
    <lineage>
        <taxon>Bacteria</taxon>
        <taxon>Candidatus Portnoyibacteriota</taxon>
    </lineage>
</organism>